<comment type="caution">
    <text evidence="5">The sequence shown here is derived from an EMBL/GenBank/DDBJ whole genome shotgun (WGS) entry which is preliminary data.</text>
</comment>
<dbReference type="InterPro" id="IPR017900">
    <property type="entry name" value="4Fe4S_Fe_S_CS"/>
</dbReference>
<dbReference type="PROSITE" id="PS00198">
    <property type="entry name" value="4FE4S_FER_1"/>
    <property type="match status" value="1"/>
</dbReference>
<name>G5HFZ9_9FIRM</name>
<evidence type="ECO:0000256" key="2">
    <source>
        <dbReference type="ARBA" id="ARBA00023004"/>
    </source>
</evidence>
<dbReference type="InterPro" id="IPR023210">
    <property type="entry name" value="NADP_OxRdtase_dom"/>
</dbReference>
<dbReference type="InterPro" id="IPR036812">
    <property type="entry name" value="NAD(P)_OxRdtase_dom_sf"/>
</dbReference>
<evidence type="ECO:0000313" key="5">
    <source>
        <dbReference type="EMBL" id="EHE99643.1"/>
    </source>
</evidence>
<evidence type="ECO:0000256" key="3">
    <source>
        <dbReference type="ARBA" id="ARBA00023014"/>
    </source>
</evidence>
<keyword evidence="3" id="KW-0411">Iron-sulfur</keyword>
<dbReference type="GO" id="GO:0051536">
    <property type="term" value="F:iron-sulfur cluster binding"/>
    <property type="evidence" value="ECO:0007669"/>
    <property type="project" value="UniProtKB-KW"/>
</dbReference>
<dbReference type="CDD" id="cd19100">
    <property type="entry name" value="AKR_unchar"/>
    <property type="match status" value="1"/>
</dbReference>
<gene>
    <name evidence="5" type="ORF">HMPREF9469_01511</name>
</gene>
<dbReference type="PRINTS" id="PR00069">
    <property type="entry name" value="ALDKETRDTASE"/>
</dbReference>
<dbReference type="SUPFAM" id="SSF46548">
    <property type="entry name" value="alpha-helical ferredoxin"/>
    <property type="match status" value="1"/>
</dbReference>
<dbReference type="RefSeq" id="WP_007860649.1">
    <property type="nucleotide sequence ID" value="NZ_JH376420.1"/>
</dbReference>
<dbReference type="Gene3D" id="3.20.20.100">
    <property type="entry name" value="NADP-dependent oxidoreductase domain"/>
    <property type="match status" value="1"/>
</dbReference>
<dbReference type="PANTHER" id="PTHR43312">
    <property type="entry name" value="D-THREO-ALDOSE 1-DEHYDROGENASE"/>
    <property type="match status" value="1"/>
</dbReference>
<dbReference type="PATRIC" id="fig|742733.3.peg.1561"/>
<reference evidence="5 6" key="1">
    <citation type="submission" date="2011-08" db="EMBL/GenBank/DDBJ databases">
        <title>The Genome Sequence of Clostridium citroniae WAL-17108.</title>
        <authorList>
            <consortium name="The Broad Institute Genome Sequencing Platform"/>
            <person name="Earl A."/>
            <person name="Ward D."/>
            <person name="Feldgarden M."/>
            <person name="Gevers D."/>
            <person name="Finegold S.M."/>
            <person name="Summanen P.H."/>
            <person name="Molitoris D.R."/>
            <person name="Vaisanen M.L."/>
            <person name="Daigneault M."/>
            <person name="Allen-Vercoe E."/>
            <person name="Young S.K."/>
            <person name="Zeng Q."/>
            <person name="Gargeya S."/>
            <person name="Fitzgerald M."/>
            <person name="Haas B."/>
            <person name="Abouelleil A."/>
            <person name="Alvarado L."/>
            <person name="Arachchi H.M."/>
            <person name="Berlin A."/>
            <person name="Brown A."/>
            <person name="Chapman S.B."/>
            <person name="Chen Z."/>
            <person name="Dunbar C."/>
            <person name="Freedman E."/>
            <person name="Gearin G."/>
            <person name="Gellesch M."/>
            <person name="Goldberg J."/>
            <person name="Griggs A."/>
            <person name="Gujja S."/>
            <person name="Heiman D."/>
            <person name="Howarth C."/>
            <person name="Larson L."/>
            <person name="Lui A."/>
            <person name="MacDonald P.J.P."/>
            <person name="Montmayeur A."/>
            <person name="Murphy C."/>
            <person name="Neiman D."/>
            <person name="Pearson M."/>
            <person name="Priest M."/>
            <person name="Roberts A."/>
            <person name="Saif S."/>
            <person name="Shea T."/>
            <person name="Shenoy N."/>
            <person name="Sisk P."/>
            <person name="Stolte C."/>
            <person name="Sykes S."/>
            <person name="Wortman J."/>
            <person name="Nusbaum C."/>
            <person name="Birren B."/>
        </authorList>
    </citation>
    <scope>NUCLEOTIDE SEQUENCE [LARGE SCALE GENOMIC DNA]</scope>
    <source>
        <strain evidence="5 6">WAL-17108</strain>
    </source>
</reference>
<dbReference type="EMBL" id="ADLJ01000012">
    <property type="protein sequence ID" value="EHE99643.1"/>
    <property type="molecule type" value="Genomic_DNA"/>
</dbReference>
<evidence type="ECO:0000259" key="4">
    <source>
        <dbReference type="PROSITE" id="PS51379"/>
    </source>
</evidence>
<dbReference type="AlphaFoldDB" id="G5HFZ9"/>
<sequence length="340" mass="38212">MVEVTLGSTGITVNKNGFGALPIQRISDEDAVCLIRKAYEGGINFFDTARCYSDSEKKVGIALEGIRDKVIVATKTMSTTVEGFWEDLEISLDNLKTDHVDIYQFHNPSFCPRPGDGTGLYEAMLEAKAQGKVKHIGITNHRLSVANEAIDSGLYETLQFPFCYLATDKDIELVEKCRKANMGFIAMKALSGGLINNSRAAYVYLARFDNVLPIWGVQRENELDEFLSYVQEPPVMTQELEELIRHDREQLQGEFCRGCGYCMPCPVGIEINNCARMSLMIRRSPSEAQLTPKMQEKMKLIEKCLHCGQCKGKCPYGLDTPTLLEKNLKDYLEILDGKEY</sequence>
<dbReference type="eggNOG" id="COG1453">
    <property type="taxonomic scope" value="Bacteria"/>
</dbReference>
<organism evidence="5 6">
    <name type="scientific">[Clostridium] citroniae WAL-17108</name>
    <dbReference type="NCBI Taxonomy" id="742733"/>
    <lineage>
        <taxon>Bacteria</taxon>
        <taxon>Bacillati</taxon>
        <taxon>Bacillota</taxon>
        <taxon>Clostridia</taxon>
        <taxon>Lachnospirales</taxon>
        <taxon>Lachnospiraceae</taxon>
        <taxon>Enterocloster</taxon>
    </lineage>
</organism>
<dbReference type="Proteomes" id="UP000003763">
    <property type="component" value="Unassembled WGS sequence"/>
</dbReference>
<dbReference type="PANTHER" id="PTHR43312:SF1">
    <property type="entry name" value="NADP-DEPENDENT OXIDOREDUCTASE DOMAIN-CONTAINING PROTEIN"/>
    <property type="match status" value="1"/>
</dbReference>
<dbReference type="GO" id="GO:0046872">
    <property type="term" value="F:metal ion binding"/>
    <property type="evidence" value="ECO:0007669"/>
    <property type="project" value="UniProtKB-KW"/>
</dbReference>
<dbReference type="InterPro" id="IPR020471">
    <property type="entry name" value="AKR"/>
</dbReference>
<feature type="domain" description="4Fe-4S ferredoxin-type" evidence="4">
    <location>
        <begin position="294"/>
        <end position="326"/>
    </location>
</feature>
<dbReference type="InterPro" id="IPR017896">
    <property type="entry name" value="4Fe4S_Fe-S-bd"/>
</dbReference>
<protein>
    <recommendedName>
        <fullName evidence="4">4Fe-4S ferredoxin-type domain-containing protein</fullName>
    </recommendedName>
</protein>
<accession>G5HFZ9</accession>
<evidence type="ECO:0000313" key="6">
    <source>
        <dbReference type="Proteomes" id="UP000003763"/>
    </source>
</evidence>
<evidence type="ECO:0000256" key="1">
    <source>
        <dbReference type="ARBA" id="ARBA00022723"/>
    </source>
</evidence>
<dbReference type="Pfam" id="PF00248">
    <property type="entry name" value="Aldo_ket_red"/>
    <property type="match status" value="1"/>
</dbReference>
<dbReference type="HOGENOM" id="CLU_023205_3_1_9"/>
<keyword evidence="1" id="KW-0479">Metal-binding</keyword>
<keyword evidence="2" id="KW-0408">Iron</keyword>
<proteinExistence type="predicted"/>
<dbReference type="GO" id="GO:0016491">
    <property type="term" value="F:oxidoreductase activity"/>
    <property type="evidence" value="ECO:0007669"/>
    <property type="project" value="InterPro"/>
</dbReference>
<dbReference type="InterPro" id="IPR053135">
    <property type="entry name" value="AKR2_Oxidoreductase"/>
</dbReference>
<dbReference type="SUPFAM" id="SSF51430">
    <property type="entry name" value="NAD(P)-linked oxidoreductase"/>
    <property type="match status" value="1"/>
</dbReference>
<dbReference type="PROSITE" id="PS51379">
    <property type="entry name" value="4FE4S_FER_2"/>
    <property type="match status" value="1"/>
</dbReference>
<dbReference type="Pfam" id="PF13534">
    <property type="entry name" value="Fer4_17"/>
    <property type="match status" value="1"/>
</dbReference>